<accession>A0ABR2KG95</accession>
<proteinExistence type="predicted"/>
<comment type="caution">
    <text evidence="2">The sequence shown here is derived from an EMBL/GenBank/DDBJ whole genome shotgun (WGS) entry which is preliminary data.</text>
</comment>
<evidence type="ECO:0000313" key="2">
    <source>
        <dbReference type="EMBL" id="KAK8889472.1"/>
    </source>
</evidence>
<dbReference type="EMBL" id="JAPFFF010000005">
    <property type="protein sequence ID" value="KAK8889472.1"/>
    <property type="molecule type" value="Genomic_DNA"/>
</dbReference>
<dbReference type="Proteomes" id="UP001470230">
    <property type="component" value="Unassembled WGS sequence"/>
</dbReference>
<protein>
    <submittedName>
        <fullName evidence="2">Uncharacterized protein</fullName>
    </submittedName>
</protein>
<keyword evidence="3" id="KW-1185">Reference proteome</keyword>
<gene>
    <name evidence="2" type="ORF">M9Y10_034219</name>
</gene>
<feature type="region of interest" description="Disordered" evidence="1">
    <location>
        <begin position="378"/>
        <end position="397"/>
    </location>
</feature>
<evidence type="ECO:0000313" key="3">
    <source>
        <dbReference type="Proteomes" id="UP001470230"/>
    </source>
</evidence>
<evidence type="ECO:0000256" key="1">
    <source>
        <dbReference type="SAM" id="MobiDB-lite"/>
    </source>
</evidence>
<reference evidence="2 3" key="1">
    <citation type="submission" date="2024-04" db="EMBL/GenBank/DDBJ databases">
        <title>Tritrichomonas musculus Genome.</title>
        <authorList>
            <person name="Alves-Ferreira E."/>
            <person name="Grigg M."/>
            <person name="Lorenzi H."/>
            <person name="Galac M."/>
        </authorList>
    </citation>
    <scope>NUCLEOTIDE SEQUENCE [LARGE SCALE GENOMIC DNA]</scope>
    <source>
        <strain evidence="2 3">EAF2021</strain>
    </source>
</reference>
<organism evidence="2 3">
    <name type="scientific">Tritrichomonas musculus</name>
    <dbReference type="NCBI Taxonomy" id="1915356"/>
    <lineage>
        <taxon>Eukaryota</taxon>
        <taxon>Metamonada</taxon>
        <taxon>Parabasalia</taxon>
        <taxon>Tritrichomonadida</taxon>
        <taxon>Tritrichomonadidae</taxon>
        <taxon>Tritrichomonas</taxon>
    </lineage>
</organism>
<name>A0ABR2KG95_9EUKA</name>
<sequence>MSGRAHFSTLNDPQDKSFVDELKKIPTTLKIEDSAAFFKHILSLFKRKTVPNDVGNEILLTICKLLTIADHKKVFISNNFIKLLPIENFLLSDNILNILDLLITSKTASKQILTPSFLEPIVKRNPCKTLILLGKFFQSTNVESIYVSQASKASKSKRSNRNRSPSYDDDNSESYEWVNILFTTDSFKRPDCAQNYISLLIYFLENNDDFANDYSQKVWDVICLILQSQNDNIIKYAYQSLCFLIDNQISDYPKIPFELVASHLTKLTLQKMAMSLLFRCQLTEMNSKKLIKVLIHLASTKKKAFIILERIAETENGAFLLIEDSSWMGTSLPDKLSTVNLFCGVLMHNDLREVLSSNARDVVNFLITAFSIESNTNSDQESKRKRSSSYEQKNERQSDNSVVVQMLCTILKRIPMNKELVKQMSRSSFLGAYFSKATKQDKNAVYAFHVIRLIADCCFVNDLLNVIDFLVTSIKKNDDNSNFALDVSTSLCQYEPCVNKFRDKKIDQYLLNLPKITKYQKRFLQSLDVID</sequence>